<evidence type="ECO:0000313" key="3">
    <source>
        <dbReference type="Proteomes" id="UP000183567"/>
    </source>
</evidence>
<dbReference type="Proteomes" id="UP000183567">
    <property type="component" value="Unassembled WGS sequence"/>
</dbReference>
<feature type="region of interest" description="Disordered" evidence="1">
    <location>
        <begin position="1"/>
        <end position="57"/>
    </location>
</feature>
<keyword evidence="3" id="KW-1185">Reference proteome</keyword>
<reference evidence="2 3" key="1">
    <citation type="submission" date="2016-03" db="EMBL/GenBank/DDBJ databases">
        <title>Comparative genomics of the ectomycorrhizal sister species Rhizopogon vinicolor and Rhizopogon vesiculosus (Basidiomycota: Boletales) reveals a divergence of the mating type B locus.</title>
        <authorList>
            <person name="Mujic A.B."/>
            <person name="Kuo A."/>
            <person name="Tritt A."/>
            <person name="Lipzen A."/>
            <person name="Chen C."/>
            <person name="Johnson J."/>
            <person name="Sharma A."/>
            <person name="Barry K."/>
            <person name="Grigoriev I.V."/>
            <person name="Spatafora J.W."/>
        </authorList>
    </citation>
    <scope>NUCLEOTIDE SEQUENCE [LARGE SCALE GENOMIC DNA]</scope>
    <source>
        <strain evidence="2 3">AM-OR11-056</strain>
    </source>
</reference>
<evidence type="ECO:0000256" key="1">
    <source>
        <dbReference type="SAM" id="MobiDB-lite"/>
    </source>
</evidence>
<evidence type="ECO:0000313" key="2">
    <source>
        <dbReference type="EMBL" id="OJA12697.1"/>
    </source>
</evidence>
<dbReference type="AlphaFoldDB" id="A0A1J8QGF8"/>
<accession>A0A1J8QGF8</accession>
<sequence length="147" mass="15926">MTKGRGTDRGRQVTDKEGMVMVNKDKDKDKEDRDKASSSSRLSADTHLHPPVTTHTRTRTNTRIITWLRLQHRLRRAMRLRLWVVRLVEEGVSLEVVGVGGVGAGAGAGVGGGGVIQLPRAPFEHDARVQGQGKKSVLSIGSIISGV</sequence>
<comment type="caution">
    <text evidence="2">The sequence shown here is derived from an EMBL/GenBank/DDBJ whole genome shotgun (WGS) entry which is preliminary data.</text>
</comment>
<gene>
    <name evidence="2" type="ORF">AZE42_11698</name>
</gene>
<protein>
    <submittedName>
        <fullName evidence="2">Uncharacterized protein</fullName>
    </submittedName>
</protein>
<feature type="compositionally biased region" description="Basic and acidic residues" evidence="1">
    <location>
        <begin position="1"/>
        <end position="36"/>
    </location>
</feature>
<name>A0A1J8QGF8_9AGAM</name>
<dbReference type="EMBL" id="LVVM01004531">
    <property type="protein sequence ID" value="OJA12697.1"/>
    <property type="molecule type" value="Genomic_DNA"/>
</dbReference>
<proteinExistence type="predicted"/>
<organism evidence="2 3">
    <name type="scientific">Rhizopogon vesiculosus</name>
    <dbReference type="NCBI Taxonomy" id="180088"/>
    <lineage>
        <taxon>Eukaryota</taxon>
        <taxon>Fungi</taxon>
        <taxon>Dikarya</taxon>
        <taxon>Basidiomycota</taxon>
        <taxon>Agaricomycotina</taxon>
        <taxon>Agaricomycetes</taxon>
        <taxon>Agaricomycetidae</taxon>
        <taxon>Boletales</taxon>
        <taxon>Suillineae</taxon>
        <taxon>Rhizopogonaceae</taxon>
        <taxon>Rhizopogon</taxon>
    </lineage>
</organism>